<dbReference type="GO" id="GO:0030246">
    <property type="term" value="F:carbohydrate binding"/>
    <property type="evidence" value="ECO:0007669"/>
    <property type="project" value="UniProtKB-ARBA"/>
</dbReference>
<dbReference type="EMBL" id="JAGWCR010000014">
    <property type="protein sequence ID" value="MBS3651520.1"/>
    <property type="molecule type" value="Genomic_DNA"/>
</dbReference>
<evidence type="ECO:0000256" key="1">
    <source>
        <dbReference type="ARBA" id="ARBA00004196"/>
    </source>
</evidence>
<dbReference type="GO" id="GO:0030313">
    <property type="term" value="C:cell envelope"/>
    <property type="evidence" value="ECO:0007669"/>
    <property type="project" value="UniProtKB-SubCell"/>
</dbReference>
<dbReference type="PANTHER" id="PTHR46847">
    <property type="entry name" value="D-ALLOSE-BINDING PERIPLASMIC PROTEIN-RELATED"/>
    <property type="match status" value="1"/>
</dbReference>
<evidence type="ECO:0000256" key="3">
    <source>
        <dbReference type="ARBA" id="ARBA00022729"/>
    </source>
</evidence>
<dbReference type="Pfam" id="PF13407">
    <property type="entry name" value="Peripla_BP_4"/>
    <property type="match status" value="1"/>
</dbReference>
<dbReference type="Proteomes" id="UP000680348">
    <property type="component" value="Unassembled WGS sequence"/>
</dbReference>
<gene>
    <name evidence="6" type="primary">torT</name>
    <name evidence="6" type="ORF">KEU06_23155</name>
</gene>
<dbReference type="RefSeq" id="WP_188257076.1">
    <property type="nucleotide sequence ID" value="NZ_JABVCF010000014.1"/>
</dbReference>
<feature type="chain" id="PRO_5037391145" evidence="4">
    <location>
        <begin position="23"/>
        <end position="359"/>
    </location>
</feature>
<protein>
    <submittedName>
        <fullName evidence="6">TMAO reductase system periplasmic protein TorT</fullName>
    </submittedName>
</protein>
<organism evidence="6 7">
    <name type="scientific">Pseudaminobacter soli</name>
    <name type="common">ex Zhang et al. 2022</name>
    <dbReference type="NCBI Taxonomy" id="2831468"/>
    <lineage>
        <taxon>Bacteria</taxon>
        <taxon>Pseudomonadati</taxon>
        <taxon>Pseudomonadota</taxon>
        <taxon>Alphaproteobacteria</taxon>
        <taxon>Hyphomicrobiales</taxon>
        <taxon>Phyllobacteriaceae</taxon>
        <taxon>Pseudaminobacter</taxon>
    </lineage>
</organism>
<reference evidence="6" key="1">
    <citation type="submission" date="2021-04" db="EMBL/GenBank/DDBJ databases">
        <title>Pseudaminobacter soli sp. nov., isolated from paddy soil contaminated by heavy metals.</title>
        <authorList>
            <person name="Zhang K."/>
        </authorList>
    </citation>
    <scope>NUCLEOTIDE SEQUENCE</scope>
    <source>
        <strain evidence="6">19-2017</strain>
    </source>
</reference>
<dbReference type="CDD" id="cd06306">
    <property type="entry name" value="PBP1_TorT-like"/>
    <property type="match status" value="1"/>
</dbReference>
<dbReference type="AlphaFoldDB" id="A0A942E5E6"/>
<dbReference type="NCBIfam" id="NF008185">
    <property type="entry name" value="PRK10936.1"/>
    <property type="match status" value="1"/>
</dbReference>
<evidence type="ECO:0000259" key="5">
    <source>
        <dbReference type="Pfam" id="PF13407"/>
    </source>
</evidence>
<accession>A0A942E5E6</accession>
<keyword evidence="3 4" id="KW-0732">Signal</keyword>
<dbReference type="Gene3D" id="3.40.50.2300">
    <property type="match status" value="2"/>
</dbReference>
<dbReference type="SUPFAM" id="SSF53822">
    <property type="entry name" value="Periplasmic binding protein-like I"/>
    <property type="match status" value="1"/>
</dbReference>
<comment type="subcellular location">
    <subcellularLocation>
        <location evidence="1">Cell envelope</location>
    </subcellularLocation>
</comment>
<sequence>MSALSRLVSALLLVALMFPAEVARTDETWALEARSVAFDDASIGLSIAYHPLERASRPWKLCILYPHLKDAYWLSVNYGMVREAERLGVSFELFEAGGYPNLLRQKEQLAACGARDFDAVILGTVSFDGLTPTVEEVARRKPVIATVNDIEDRGISAKASVPWREMGRAAGRAIADRHPKGSAPVRVAWFPGPKGAGWVRFVEQGFYEAIARSSAKIVAVRFGDTGVEQQVLLVEDVLDTMTHLDYLVGSGPMAEAAISLLRARDLSDRIGVVSTYMSHGVYRGIKRGRVLAAPTDFPVRQGALSIEMAVRVLEGRLEVPHAGPQIVTIKRGNINLIGPTESLAPASFNAVFAVEDRSK</sequence>
<comment type="caution">
    <text evidence="6">The sequence shown here is derived from an EMBL/GenBank/DDBJ whole genome shotgun (WGS) entry which is preliminary data.</text>
</comment>
<evidence type="ECO:0000313" key="7">
    <source>
        <dbReference type="Proteomes" id="UP000680348"/>
    </source>
</evidence>
<feature type="signal peptide" evidence="4">
    <location>
        <begin position="1"/>
        <end position="22"/>
    </location>
</feature>
<evidence type="ECO:0000256" key="4">
    <source>
        <dbReference type="SAM" id="SignalP"/>
    </source>
</evidence>
<dbReference type="PANTHER" id="PTHR46847:SF1">
    <property type="entry name" value="D-ALLOSE-BINDING PERIPLASMIC PROTEIN-RELATED"/>
    <property type="match status" value="1"/>
</dbReference>
<evidence type="ECO:0000256" key="2">
    <source>
        <dbReference type="ARBA" id="ARBA00007639"/>
    </source>
</evidence>
<dbReference type="InterPro" id="IPR028082">
    <property type="entry name" value="Peripla_BP_I"/>
</dbReference>
<dbReference type="InterPro" id="IPR025997">
    <property type="entry name" value="SBP_2_dom"/>
</dbReference>
<evidence type="ECO:0000313" key="6">
    <source>
        <dbReference type="EMBL" id="MBS3651520.1"/>
    </source>
</evidence>
<name>A0A942E5E6_9HYPH</name>
<feature type="domain" description="Periplasmic binding protein" evidence="5">
    <location>
        <begin position="64"/>
        <end position="316"/>
    </location>
</feature>
<comment type="similarity">
    <text evidence="2">Belongs to the bacterial solute-binding protein 2 family.</text>
</comment>
<keyword evidence="7" id="KW-1185">Reference proteome</keyword>
<proteinExistence type="inferred from homology"/>